<dbReference type="PROSITE" id="PS50045">
    <property type="entry name" value="SIGMA54_INTERACT_4"/>
    <property type="match status" value="1"/>
</dbReference>
<dbReference type="InterPro" id="IPR009057">
    <property type="entry name" value="Homeodomain-like_sf"/>
</dbReference>
<evidence type="ECO:0000256" key="1">
    <source>
        <dbReference type="ARBA" id="ARBA00022741"/>
    </source>
</evidence>
<keyword evidence="2" id="KW-0067">ATP-binding</keyword>
<feature type="domain" description="Sigma-54 factor interaction" evidence="6">
    <location>
        <begin position="279"/>
        <end position="508"/>
    </location>
</feature>
<evidence type="ECO:0000256" key="4">
    <source>
        <dbReference type="ARBA" id="ARBA00023125"/>
    </source>
</evidence>
<dbReference type="PRINTS" id="PR01590">
    <property type="entry name" value="HTHFIS"/>
</dbReference>
<dbReference type="SUPFAM" id="SSF160246">
    <property type="entry name" value="EspE N-terminal domain-like"/>
    <property type="match status" value="1"/>
</dbReference>
<dbReference type="AlphaFoldDB" id="I4CBR3"/>
<dbReference type="KEGG" id="dti:Desti_4371"/>
<keyword evidence="4" id="KW-0238">DNA-binding</keyword>
<dbReference type="Pfam" id="PF00158">
    <property type="entry name" value="Sigma54_activat"/>
    <property type="match status" value="1"/>
</dbReference>
<dbReference type="InterPro" id="IPR058031">
    <property type="entry name" value="AAA_lid_NorR"/>
</dbReference>
<dbReference type="PROSITE" id="PS00688">
    <property type="entry name" value="SIGMA54_INTERACT_3"/>
    <property type="match status" value="1"/>
</dbReference>
<dbReference type="OrthoDB" id="9761019at2"/>
<dbReference type="eggNOG" id="COG2203">
    <property type="taxonomic scope" value="Bacteria"/>
</dbReference>
<dbReference type="InterPro" id="IPR027417">
    <property type="entry name" value="P-loop_NTPase"/>
</dbReference>
<dbReference type="InterPro" id="IPR002197">
    <property type="entry name" value="HTH_Fis"/>
</dbReference>
<dbReference type="Gene3D" id="1.10.10.60">
    <property type="entry name" value="Homeodomain-like"/>
    <property type="match status" value="1"/>
</dbReference>
<keyword evidence="1" id="KW-0547">Nucleotide-binding</keyword>
<dbReference type="Pfam" id="PF25601">
    <property type="entry name" value="AAA_lid_14"/>
    <property type="match status" value="1"/>
</dbReference>
<evidence type="ECO:0000313" key="7">
    <source>
        <dbReference type="EMBL" id="AFM27004.1"/>
    </source>
</evidence>
<keyword evidence="8" id="KW-1185">Reference proteome</keyword>
<organism evidence="7 8">
    <name type="scientific">Desulfomonile tiedjei (strain ATCC 49306 / DSM 6799 / DCB-1)</name>
    <dbReference type="NCBI Taxonomy" id="706587"/>
    <lineage>
        <taxon>Bacteria</taxon>
        <taxon>Pseudomonadati</taxon>
        <taxon>Thermodesulfobacteriota</taxon>
        <taxon>Desulfomonilia</taxon>
        <taxon>Desulfomonilales</taxon>
        <taxon>Desulfomonilaceae</taxon>
        <taxon>Desulfomonile</taxon>
    </lineage>
</organism>
<dbReference type="SUPFAM" id="SSF52540">
    <property type="entry name" value="P-loop containing nucleoside triphosphate hydrolases"/>
    <property type="match status" value="1"/>
</dbReference>
<dbReference type="InterPro" id="IPR037257">
    <property type="entry name" value="T2SS_E_N_sf"/>
</dbReference>
<dbReference type="SMART" id="SM00382">
    <property type="entry name" value="AAA"/>
    <property type="match status" value="1"/>
</dbReference>
<dbReference type="RefSeq" id="WP_014812123.1">
    <property type="nucleotide sequence ID" value="NC_018025.1"/>
</dbReference>
<dbReference type="GO" id="GO:0005524">
    <property type="term" value="F:ATP binding"/>
    <property type="evidence" value="ECO:0007669"/>
    <property type="project" value="UniProtKB-KW"/>
</dbReference>
<dbReference type="Proteomes" id="UP000006055">
    <property type="component" value="Chromosome"/>
</dbReference>
<dbReference type="SMART" id="SM00065">
    <property type="entry name" value="GAF"/>
    <property type="match status" value="1"/>
</dbReference>
<dbReference type="Pfam" id="PF02954">
    <property type="entry name" value="HTH_8"/>
    <property type="match status" value="1"/>
</dbReference>
<dbReference type="EMBL" id="CP003360">
    <property type="protein sequence ID" value="AFM27004.1"/>
    <property type="molecule type" value="Genomic_DNA"/>
</dbReference>
<name>I4CBR3_DESTA</name>
<dbReference type="InterPro" id="IPR003018">
    <property type="entry name" value="GAF"/>
</dbReference>
<dbReference type="PROSITE" id="PS00676">
    <property type="entry name" value="SIGMA54_INTERACT_2"/>
    <property type="match status" value="1"/>
</dbReference>
<dbReference type="InterPro" id="IPR025944">
    <property type="entry name" value="Sigma_54_int_dom_CS"/>
</dbReference>
<dbReference type="Pfam" id="PF01590">
    <property type="entry name" value="GAF"/>
    <property type="match status" value="1"/>
</dbReference>
<dbReference type="InterPro" id="IPR029016">
    <property type="entry name" value="GAF-like_dom_sf"/>
</dbReference>
<dbReference type="Gene3D" id="3.30.450.40">
    <property type="match status" value="1"/>
</dbReference>
<dbReference type="GO" id="GO:0043565">
    <property type="term" value="F:sequence-specific DNA binding"/>
    <property type="evidence" value="ECO:0007669"/>
    <property type="project" value="InterPro"/>
</dbReference>
<reference evidence="8" key="1">
    <citation type="submission" date="2012-06" db="EMBL/GenBank/DDBJ databases">
        <title>Complete sequence of chromosome of Desulfomonile tiedjei DSM 6799.</title>
        <authorList>
            <person name="Lucas S."/>
            <person name="Copeland A."/>
            <person name="Lapidus A."/>
            <person name="Glavina del Rio T."/>
            <person name="Dalin E."/>
            <person name="Tice H."/>
            <person name="Bruce D."/>
            <person name="Goodwin L."/>
            <person name="Pitluck S."/>
            <person name="Peters L."/>
            <person name="Ovchinnikova G."/>
            <person name="Zeytun A."/>
            <person name="Lu M."/>
            <person name="Kyrpides N."/>
            <person name="Mavromatis K."/>
            <person name="Ivanova N."/>
            <person name="Brettin T."/>
            <person name="Detter J.C."/>
            <person name="Han C."/>
            <person name="Larimer F."/>
            <person name="Land M."/>
            <person name="Hauser L."/>
            <person name="Markowitz V."/>
            <person name="Cheng J.-F."/>
            <person name="Hugenholtz P."/>
            <person name="Woyke T."/>
            <person name="Wu D."/>
            <person name="Spring S."/>
            <person name="Schroeder M."/>
            <person name="Brambilla E."/>
            <person name="Klenk H.-P."/>
            <person name="Eisen J.A."/>
        </authorList>
    </citation>
    <scope>NUCLEOTIDE SEQUENCE [LARGE SCALE GENOMIC DNA]</scope>
    <source>
        <strain evidence="8">ATCC 49306 / DSM 6799 / DCB-1</strain>
    </source>
</reference>
<accession>I4CBR3</accession>
<evidence type="ECO:0000256" key="5">
    <source>
        <dbReference type="ARBA" id="ARBA00023163"/>
    </source>
</evidence>
<dbReference type="PROSITE" id="PS00675">
    <property type="entry name" value="SIGMA54_INTERACT_1"/>
    <property type="match status" value="1"/>
</dbReference>
<gene>
    <name evidence="7" type="ordered locus">Desti_4371</name>
</gene>
<dbReference type="Gene3D" id="3.40.50.300">
    <property type="entry name" value="P-loop containing nucleotide triphosphate hydrolases"/>
    <property type="match status" value="1"/>
</dbReference>
<dbReference type="CDD" id="cd00009">
    <property type="entry name" value="AAA"/>
    <property type="match status" value="1"/>
</dbReference>
<dbReference type="InterPro" id="IPR003593">
    <property type="entry name" value="AAA+_ATPase"/>
</dbReference>
<sequence length="592" mass="65671">MIDHQAIGRLLLEAGIISKKDYMDAVGEFRKTGKSPYEILLLNGKVSVDELVQSIIIHMDMTLLKEALGMEKGSIQPQRQVRPLGSYLERISLLFKMGIVMSSETNMSSLVEILIKEAPTVMNAERATIFLADPKTQELYSHMGVGLMHDQIRIPWDTGIAGWVFTHGKSLNIIDPYHDSRFQKSVDLRTGYTTKNLLCVPLKAPDGVIIGVFQVLNKRAGVFTPTDQEILEILASQAARFMQHALESDFSTPQVSTPLQARPPQITTSYQNVDPLEDFLGTSHQIREVRSLVRKVAPSSTTVLIQGESGTGKELIARAIHLLSSRADKPMVSLNCAAIPSELIESELFGHKKGSFTGAISDHEGVFQAAHTGTIFLDEIEATSPAMQVKLLRAIQVGEIKPVGDTVTQTVDVRLVAATNRDLHVLVQEGKFREDLFYRINVFPVIISPLRERIEDIPVLIHHLLAKLSSQTGKPVRGIDPAAMDLLMKYAWPGNVRELENEIERAHIMTADGAHISVRSLSPRITKSLEKLAQNRPKHSPLMKDAIDDLERSMIVSALHECNGNRSMAAKKLGLSRQGLINKIYKFGLQEE</sequence>
<dbReference type="GO" id="GO:0006355">
    <property type="term" value="P:regulation of DNA-templated transcription"/>
    <property type="evidence" value="ECO:0007669"/>
    <property type="project" value="InterPro"/>
</dbReference>
<dbReference type="STRING" id="706587.Desti_4371"/>
<evidence type="ECO:0000256" key="2">
    <source>
        <dbReference type="ARBA" id="ARBA00022840"/>
    </source>
</evidence>
<dbReference type="SUPFAM" id="SSF46689">
    <property type="entry name" value="Homeodomain-like"/>
    <property type="match status" value="1"/>
</dbReference>
<dbReference type="PANTHER" id="PTHR32071">
    <property type="entry name" value="TRANSCRIPTIONAL REGULATORY PROTEIN"/>
    <property type="match status" value="1"/>
</dbReference>
<keyword evidence="3" id="KW-0805">Transcription regulation</keyword>
<keyword evidence="5" id="KW-0804">Transcription</keyword>
<proteinExistence type="predicted"/>
<dbReference type="eggNOG" id="COG3829">
    <property type="taxonomic scope" value="Bacteria"/>
</dbReference>
<evidence type="ECO:0000259" key="6">
    <source>
        <dbReference type="PROSITE" id="PS50045"/>
    </source>
</evidence>
<dbReference type="SUPFAM" id="SSF55781">
    <property type="entry name" value="GAF domain-like"/>
    <property type="match status" value="1"/>
</dbReference>
<dbReference type="InterPro" id="IPR025943">
    <property type="entry name" value="Sigma_54_int_dom_ATP-bd_2"/>
</dbReference>
<evidence type="ECO:0000256" key="3">
    <source>
        <dbReference type="ARBA" id="ARBA00023015"/>
    </source>
</evidence>
<dbReference type="InterPro" id="IPR002078">
    <property type="entry name" value="Sigma_54_int"/>
</dbReference>
<protein>
    <submittedName>
        <fullName evidence="7">Transcriptional regulator containing GAF, AAA-type ATPase, and DNA binding domains</fullName>
    </submittedName>
</protein>
<evidence type="ECO:0000313" key="8">
    <source>
        <dbReference type="Proteomes" id="UP000006055"/>
    </source>
</evidence>
<dbReference type="Gene3D" id="1.10.8.60">
    <property type="match status" value="1"/>
</dbReference>
<dbReference type="HOGENOM" id="CLU_000445_95_2_7"/>
<dbReference type="InterPro" id="IPR025662">
    <property type="entry name" value="Sigma_54_int_dom_ATP-bd_1"/>
</dbReference>
<dbReference type="FunFam" id="3.40.50.300:FF:000006">
    <property type="entry name" value="DNA-binding transcriptional regulator NtrC"/>
    <property type="match status" value="1"/>
</dbReference>